<dbReference type="PANTHER" id="PTHR34310:SF8">
    <property type="entry name" value="CONSERVED PROTEIN"/>
    <property type="match status" value="1"/>
</dbReference>
<keyword evidence="3" id="KW-1185">Reference proteome</keyword>
<dbReference type="PANTHER" id="PTHR34310">
    <property type="entry name" value="DUF427 DOMAIN PROTEIN (AFU_ORTHOLOGUE AFUA_3G02220)"/>
    <property type="match status" value="1"/>
</dbReference>
<proteinExistence type="predicted"/>
<name>A0ABV4QFL8_9ACTN</name>
<evidence type="ECO:0000259" key="1">
    <source>
        <dbReference type="Pfam" id="PF04248"/>
    </source>
</evidence>
<dbReference type="InterPro" id="IPR038694">
    <property type="entry name" value="DUF427_sf"/>
</dbReference>
<feature type="domain" description="DUF427" evidence="1">
    <location>
        <begin position="23"/>
        <end position="111"/>
    </location>
</feature>
<evidence type="ECO:0000313" key="3">
    <source>
        <dbReference type="Proteomes" id="UP001569963"/>
    </source>
</evidence>
<comment type="caution">
    <text evidence="2">The sequence shown here is derived from an EMBL/GenBank/DDBJ whole genome shotgun (WGS) entry which is preliminary data.</text>
</comment>
<sequence length="130" mass="14763">MEPSGYVERPDYRVDVRRKRNLVHVSLDGVTLAETTAALLVEEQDHGLVLYVPRADVRFEHLAPSDHTSRCPFKGRAKYWRPRDGADPVAWEYPEPYPQVAALRDHIAFYQDRAVVRIGVADPATSAPRP</sequence>
<gene>
    <name evidence="2" type="ORF">SM611_23605</name>
</gene>
<accession>A0ABV4QFL8</accession>
<dbReference type="EMBL" id="JAXCEI010000010">
    <property type="protein sequence ID" value="MFA1541928.1"/>
    <property type="molecule type" value="Genomic_DNA"/>
</dbReference>
<protein>
    <submittedName>
        <fullName evidence="2">DUF427 domain-containing protein</fullName>
    </submittedName>
</protein>
<dbReference type="InterPro" id="IPR007361">
    <property type="entry name" value="DUF427"/>
</dbReference>
<dbReference type="Pfam" id="PF04248">
    <property type="entry name" value="NTP_transf_9"/>
    <property type="match status" value="1"/>
</dbReference>
<dbReference type="RefSeq" id="WP_371952083.1">
    <property type="nucleotide sequence ID" value="NZ_JAXCEI010000010.1"/>
</dbReference>
<evidence type="ECO:0000313" key="2">
    <source>
        <dbReference type="EMBL" id="MFA1541928.1"/>
    </source>
</evidence>
<organism evidence="2 3">
    <name type="scientific">Actinomadura monticuli</name>
    <dbReference type="NCBI Taxonomy" id="3097367"/>
    <lineage>
        <taxon>Bacteria</taxon>
        <taxon>Bacillati</taxon>
        <taxon>Actinomycetota</taxon>
        <taxon>Actinomycetes</taxon>
        <taxon>Streptosporangiales</taxon>
        <taxon>Thermomonosporaceae</taxon>
        <taxon>Actinomadura</taxon>
    </lineage>
</organism>
<reference evidence="2 3" key="1">
    <citation type="submission" date="2023-11" db="EMBL/GenBank/DDBJ databases">
        <title>Actinomadura monticuli sp. nov., isolated from volcanic ash.</title>
        <authorList>
            <person name="Lee S.D."/>
            <person name="Yang H."/>
            <person name="Kim I.S."/>
        </authorList>
    </citation>
    <scope>NUCLEOTIDE SEQUENCE [LARGE SCALE GENOMIC DNA]</scope>
    <source>
        <strain evidence="2 3">DLS-62</strain>
    </source>
</reference>
<dbReference type="Proteomes" id="UP001569963">
    <property type="component" value="Unassembled WGS sequence"/>
</dbReference>
<dbReference type="Gene3D" id="2.170.150.40">
    <property type="entry name" value="Domain of unknown function (DUF427)"/>
    <property type="match status" value="1"/>
</dbReference>